<evidence type="ECO:0000313" key="2">
    <source>
        <dbReference type="EMBL" id="CAH2296438.1"/>
    </source>
</evidence>
<accession>A0AAD1SAX0</accession>
<feature type="non-terminal residue" evidence="2">
    <location>
        <position position="109"/>
    </location>
</feature>
<dbReference type="Proteomes" id="UP001295444">
    <property type="component" value="Chromosome 05"/>
</dbReference>
<feature type="region of interest" description="Disordered" evidence="1">
    <location>
        <begin position="72"/>
        <end position="109"/>
    </location>
</feature>
<dbReference type="AlphaFoldDB" id="A0AAD1SAX0"/>
<gene>
    <name evidence="2" type="ORF">PECUL_23A005541</name>
</gene>
<evidence type="ECO:0000313" key="3">
    <source>
        <dbReference type="Proteomes" id="UP001295444"/>
    </source>
</evidence>
<protein>
    <submittedName>
        <fullName evidence="2">Uncharacterized protein</fullName>
    </submittedName>
</protein>
<proteinExistence type="predicted"/>
<dbReference type="EMBL" id="OW240916">
    <property type="protein sequence ID" value="CAH2296438.1"/>
    <property type="molecule type" value="Genomic_DNA"/>
</dbReference>
<feature type="region of interest" description="Disordered" evidence="1">
    <location>
        <begin position="1"/>
        <end position="28"/>
    </location>
</feature>
<reference evidence="2" key="1">
    <citation type="submission" date="2022-03" db="EMBL/GenBank/DDBJ databases">
        <authorList>
            <person name="Alioto T."/>
            <person name="Alioto T."/>
            <person name="Gomez Garrido J."/>
        </authorList>
    </citation>
    <scope>NUCLEOTIDE SEQUENCE</scope>
</reference>
<keyword evidence="3" id="KW-1185">Reference proteome</keyword>
<organism evidence="2 3">
    <name type="scientific">Pelobates cultripes</name>
    <name type="common">Western spadefoot toad</name>
    <dbReference type="NCBI Taxonomy" id="61616"/>
    <lineage>
        <taxon>Eukaryota</taxon>
        <taxon>Metazoa</taxon>
        <taxon>Chordata</taxon>
        <taxon>Craniata</taxon>
        <taxon>Vertebrata</taxon>
        <taxon>Euteleostomi</taxon>
        <taxon>Amphibia</taxon>
        <taxon>Batrachia</taxon>
        <taxon>Anura</taxon>
        <taxon>Pelobatoidea</taxon>
        <taxon>Pelobatidae</taxon>
        <taxon>Pelobates</taxon>
    </lineage>
</organism>
<evidence type="ECO:0000256" key="1">
    <source>
        <dbReference type="SAM" id="MobiDB-lite"/>
    </source>
</evidence>
<feature type="compositionally biased region" description="Polar residues" evidence="1">
    <location>
        <begin position="77"/>
        <end position="95"/>
    </location>
</feature>
<sequence>MCSARAPTSGDKNRGVPPQKSTLTDRNLYDSTRERLLHQTVPFPISIAVEPRLAVFTSLRHGETAAIRAHKQHLDTLGSTPPSLDRQGSSRSTPGYPTYLAANGQLRLQ</sequence>
<name>A0AAD1SAX0_PELCU</name>